<feature type="signal peptide" evidence="1">
    <location>
        <begin position="1"/>
        <end position="25"/>
    </location>
</feature>
<proteinExistence type="predicted"/>
<evidence type="ECO:0000256" key="1">
    <source>
        <dbReference type="SAM" id="SignalP"/>
    </source>
</evidence>
<evidence type="ECO:0000313" key="2">
    <source>
        <dbReference type="EMBL" id="HEO42502.1"/>
    </source>
</evidence>
<protein>
    <recommendedName>
        <fullName evidence="3">Carboxypeptidase regulatory-like domain-containing protein</fullName>
    </recommendedName>
</protein>
<reference evidence="2" key="1">
    <citation type="journal article" date="2020" name="mSystems">
        <title>Genome- and Community-Level Interaction Insights into Carbon Utilization and Element Cycling Functions of Hydrothermarchaeota in Hydrothermal Sediment.</title>
        <authorList>
            <person name="Zhou Z."/>
            <person name="Liu Y."/>
            <person name="Xu W."/>
            <person name="Pan J."/>
            <person name="Luo Z.H."/>
            <person name="Li M."/>
        </authorList>
    </citation>
    <scope>NUCLEOTIDE SEQUENCE [LARGE SCALE GENOMIC DNA]</scope>
    <source>
        <strain evidence="2">SpSt-189</strain>
    </source>
</reference>
<sequence length="821" mass="87309">MKRLSPALFALLSLALGAKPGEVVALPFLGLPPGPLEVASDLPLLLAPQASDGGVVLVVVEVPPHLPPGTYPVCLRPLGGEALCREVTVEALAKLRAKVPGEAVGGSLRLALRNEGNLPLRVQLAPAEGSEVFFPPLTLPLLPGEEGEAELSLSGFGLLRLRVASGAGEAFYLVRVRPEGGKPLPYTLSGLLEGGYALGTGTSLRLALEGALSREARLALALEGPHPSLRLGVGTGGFSLGFRATGGRGVEEARLGFREGPWEGALGYPPALEVGYSGAAFYRLRLSPEALALGLADGTWAFSGTLPWGRPEGITFRLERYGDPRLYARWEGGAYLGFAFRGWEGEAGFSPSGPAFRLGYAGSEGSFTYALGVGYRGGPTLGLRAGYVAPPFSLGGRLELGPAPSLAPFTSFGLGVGYREAPFALGLDLSSSGLGGFLEWREAPFALRLEGRQEATGARLQLLGSYAFRFPVPEEATLALGGYEEVPLEGRVELLGKPVKGARVEGGLAPVETDEEGRFRLYAPRAGVRLKALPPKALLALPTEVSWKPGDPPPVLALRPASFLRLRCQGGGRGAYLAGEVGAFVPCGGEAFLLPGTYRLLPQALPGFRAGEEEVALEPLGQREVLLAFTPIPTAPLPQARPLRVEWPLEVAPGEVAQVRVRLEGGSLPEVRFSLPVLKERREGDDLVLLFQVPWEARERLEVILWAEGGESRAFLPLNPGKDLLLVRLFPPRASLGERVEVRVETLFPAEEVHLLLPTGALPLVAEGEGPPWVFVGTFRVEEALLKEARSLTGSLRALSLEVRARQGEVERGKEVRLLLR</sequence>
<organism evidence="2">
    <name type="scientific">Thermus islandicus</name>
    <dbReference type="NCBI Taxonomy" id="540988"/>
    <lineage>
        <taxon>Bacteria</taxon>
        <taxon>Thermotogati</taxon>
        <taxon>Deinococcota</taxon>
        <taxon>Deinococci</taxon>
        <taxon>Thermales</taxon>
        <taxon>Thermaceae</taxon>
        <taxon>Thermus</taxon>
    </lineage>
</organism>
<evidence type="ECO:0008006" key="3">
    <source>
        <dbReference type="Google" id="ProtNLM"/>
    </source>
</evidence>
<comment type="caution">
    <text evidence="2">The sequence shown here is derived from an EMBL/GenBank/DDBJ whole genome shotgun (WGS) entry which is preliminary data.</text>
</comment>
<dbReference type="AlphaFoldDB" id="A0A831XH36"/>
<dbReference type="EMBL" id="DSHZ01000312">
    <property type="protein sequence ID" value="HEO42502.1"/>
    <property type="molecule type" value="Genomic_DNA"/>
</dbReference>
<name>A0A831XH36_9DEIN</name>
<gene>
    <name evidence="2" type="ORF">ENP09_06490</name>
</gene>
<accession>A0A831XH36</accession>
<keyword evidence="1" id="KW-0732">Signal</keyword>
<feature type="chain" id="PRO_5033021595" description="Carboxypeptidase regulatory-like domain-containing protein" evidence="1">
    <location>
        <begin position="26"/>
        <end position="821"/>
    </location>
</feature>